<evidence type="ECO:0000256" key="5">
    <source>
        <dbReference type="ARBA" id="ARBA00022475"/>
    </source>
</evidence>
<reference evidence="34" key="1">
    <citation type="submission" date="2017-02" db="UniProtKB">
        <authorList>
            <consortium name="WormBaseParasite"/>
        </authorList>
    </citation>
    <scope>IDENTIFICATION</scope>
</reference>
<dbReference type="GO" id="GO:0005886">
    <property type="term" value="C:plasma membrane"/>
    <property type="evidence" value="ECO:0007669"/>
    <property type="project" value="UniProtKB-SubCell"/>
</dbReference>
<dbReference type="STRING" id="451379.A0A0N5A827"/>
<evidence type="ECO:0000256" key="22">
    <source>
        <dbReference type="ARBA" id="ARBA00047322"/>
    </source>
</evidence>
<keyword evidence="5" id="KW-1003">Cell membrane</keyword>
<evidence type="ECO:0000256" key="25">
    <source>
        <dbReference type="ARBA" id="ARBA00047600"/>
    </source>
</evidence>
<evidence type="ECO:0000256" key="4">
    <source>
        <dbReference type="ARBA" id="ARBA00012318"/>
    </source>
</evidence>
<comment type="similarity">
    <text evidence="3">Belongs to the nucleotide pyrophosphatase/phosphodiesterase family.</text>
</comment>
<dbReference type="Proteomes" id="UP000046393">
    <property type="component" value="Unplaced"/>
</dbReference>
<dbReference type="GO" id="GO:0016042">
    <property type="term" value="P:lipid catabolic process"/>
    <property type="evidence" value="ECO:0007669"/>
    <property type="project" value="UniProtKB-KW"/>
</dbReference>
<evidence type="ECO:0000256" key="1">
    <source>
        <dbReference type="ARBA" id="ARBA00001947"/>
    </source>
</evidence>
<dbReference type="GO" id="GO:0046872">
    <property type="term" value="F:metal ion binding"/>
    <property type="evidence" value="ECO:0007669"/>
    <property type="project" value="UniProtKB-KW"/>
</dbReference>
<evidence type="ECO:0000256" key="9">
    <source>
        <dbReference type="ARBA" id="ARBA00022729"/>
    </source>
</evidence>
<comment type="catalytic activity">
    <reaction evidence="26">
        <text>1-tetradecanoyl-sn-glycero-3-phosphocholine + H2O = 1-tetradecanoyl-sn-glycerol + phosphocholine + H(+)</text>
        <dbReference type="Rhea" id="RHEA:40999"/>
        <dbReference type="ChEBI" id="CHEBI:15377"/>
        <dbReference type="ChEBI" id="CHEBI:15378"/>
        <dbReference type="ChEBI" id="CHEBI:64489"/>
        <dbReference type="ChEBI" id="CHEBI:75536"/>
        <dbReference type="ChEBI" id="CHEBI:295975"/>
    </reaction>
    <physiologicalReaction direction="left-to-right" evidence="26">
        <dbReference type="Rhea" id="RHEA:41000"/>
    </physiologicalReaction>
</comment>
<evidence type="ECO:0000256" key="18">
    <source>
        <dbReference type="ARBA" id="ARBA00031167"/>
    </source>
</evidence>
<dbReference type="Pfam" id="PF01663">
    <property type="entry name" value="Phosphodiest"/>
    <property type="match status" value="1"/>
</dbReference>
<keyword evidence="10" id="KW-0378">Hydrolase</keyword>
<evidence type="ECO:0000256" key="8">
    <source>
        <dbReference type="ARBA" id="ARBA00022723"/>
    </source>
</evidence>
<keyword evidence="12" id="KW-0442">Lipid degradation</keyword>
<feature type="chain" id="PRO_5005893031" description="glycerophosphocholine cholinephosphodiesterase" evidence="32">
    <location>
        <begin position="27"/>
        <end position="456"/>
    </location>
</feature>
<dbReference type="Gene3D" id="3.40.720.10">
    <property type="entry name" value="Alkaline Phosphatase, subunit A"/>
    <property type="match status" value="1"/>
</dbReference>
<keyword evidence="16" id="KW-0325">Glycoprotein</keyword>
<evidence type="ECO:0000256" key="32">
    <source>
        <dbReference type="SAM" id="SignalP"/>
    </source>
</evidence>
<keyword evidence="17" id="KW-0449">Lipoprotein</keyword>
<comment type="cofactor">
    <cofactor evidence="1">
        <name>Zn(2+)</name>
        <dbReference type="ChEBI" id="CHEBI:29105"/>
    </cofactor>
</comment>
<evidence type="ECO:0000256" key="3">
    <source>
        <dbReference type="ARBA" id="ARBA00010594"/>
    </source>
</evidence>
<evidence type="ECO:0000256" key="16">
    <source>
        <dbReference type="ARBA" id="ARBA00023180"/>
    </source>
</evidence>
<dbReference type="InterPro" id="IPR017850">
    <property type="entry name" value="Alkaline_phosphatase_core_sf"/>
</dbReference>
<dbReference type="AlphaFoldDB" id="A0A0N5A827"/>
<accession>A0A0N5A827</accession>
<evidence type="ECO:0000313" key="33">
    <source>
        <dbReference type="Proteomes" id="UP000046393"/>
    </source>
</evidence>
<keyword evidence="33" id="KW-1185">Reference proteome</keyword>
<evidence type="ECO:0000256" key="24">
    <source>
        <dbReference type="ARBA" id="ARBA00047494"/>
    </source>
</evidence>
<evidence type="ECO:0000256" key="11">
    <source>
        <dbReference type="ARBA" id="ARBA00022833"/>
    </source>
</evidence>
<sequence length="456" mass="51532">MITATTFIIVIVKCAIFSCNWNTAAAAIAAEAAATERPQKLLMLIVEGLSGRQFHFSLSLIVFRTFLDEGIWTKWFYPVFPTLPLPNRYSLFTGLFPSIHGLVGDYVFNSKTKTLFQNFTAYSDFDISWWPYEPIFVTTQKVGISTAVFYLPECRVHWSVMPSLCDFENTSAVVSAIRKHDFVIVNYDAIRKKLEKKNPQNFQFRRSGIFQSFVQVLERYHALAEELGNLNIILVCPHGYVEVPGANNKILDYYIDMNLIETTIGVGAIKQLHVTPVFLHLKHLNPIPGVKVYRTSKEANEIPEWYFYEQSDVIPPLVLMATPGYAVYTLEETKQIPRPSNTETKVSLSGYNNEYPDMLGLFLARGPKFKKGSHLGPLNIVEIYKMICIILKLRCPYSDLEVAALSVPADSGSKTQNAQSNAPTVKCSRNNHASSSSITIIYIGYLLIEYCLMHIS</sequence>
<keyword evidence="13" id="KW-0443">Lipid metabolism</keyword>
<keyword evidence="14" id="KW-0472">Membrane</keyword>
<evidence type="ECO:0000256" key="23">
    <source>
        <dbReference type="ARBA" id="ARBA00047482"/>
    </source>
</evidence>
<keyword evidence="11" id="KW-0862">Zinc</keyword>
<evidence type="ECO:0000256" key="7">
    <source>
        <dbReference type="ARBA" id="ARBA00022622"/>
    </source>
</evidence>
<evidence type="ECO:0000256" key="31">
    <source>
        <dbReference type="ARBA" id="ARBA00049320"/>
    </source>
</evidence>
<evidence type="ECO:0000256" key="6">
    <source>
        <dbReference type="ARBA" id="ARBA00022553"/>
    </source>
</evidence>
<feature type="signal peptide" evidence="32">
    <location>
        <begin position="1"/>
        <end position="26"/>
    </location>
</feature>
<keyword evidence="9 32" id="KW-0732">Signal</keyword>
<evidence type="ECO:0000256" key="2">
    <source>
        <dbReference type="ARBA" id="ARBA00004609"/>
    </source>
</evidence>
<comment type="catalytic activity">
    <reaction evidence="27">
        <text>1-hexadecanoyl-sn-glycero-3-phosphocholine + H2O = 1-hexadecanoyl-sn-glycerol + phosphocholine + H(+)</text>
        <dbReference type="Rhea" id="RHEA:41119"/>
        <dbReference type="ChEBI" id="CHEBI:15377"/>
        <dbReference type="ChEBI" id="CHEBI:15378"/>
        <dbReference type="ChEBI" id="CHEBI:72998"/>
        <dbReference type="ChEBI" id="CHEBI:75542"/>
        <dbReference type="ChEBI" id="CHEBI:295975"/>
    </reaction>
    <physiologicalReaction direction="left-to-right" evidence="27">
        <dbReference type="Rhea" id="RHEA:41120"/>
    </physiologicalReaction>
</comment>
<comment type="catalytic activity">
    <reaction evidence="28">
        <text>sphing-4-enine-phosphocholine + H2O = sphing-4-enine + phosphocholine + H(+)</text>
        <dbReference type="Rhea" id="RHEA:41095"/>
        <dbReference type="ChEBI" id="CHEBI:15377"/>
        <dbReference type="ChEBI" id="CHEBI:15378"/>
        <dbReference type="ChEBI" id="CHEBI:57756"/>
        <dbReference type="ChEBI" id="CHEBI:58906"/>
        <dbReference type="ChEBI" id="CHEBI:295975"/>
    </reaction>
    <physiologicalReaction direction="left-to-right" evidence="28">
        <dbReference type="Rhea" id="RHEA:41096"/>
    </physiologicalReaction>
</comment>
<keyword evidence="8" id="KW-0479">Metal-binding</keyword>
<comment type="catalytic activity">
    <reaction evidence="23">
        <text>glycero-2-phosphocholine + H2O = phosphocholine + glycerol + H(+)</text>
        <dbReference type="Rhea" id="RHEA:61684"/>
        <dbReference type="ChEBI" id="CHEBI:15377"/>
        <dbReference type="ChEBI" id="CHEBI:15378"/>
        <dbReference type="ChEBI" id="CHEBI:17754"/>
        <dbReference type="ChEBI" id="CHEBI:144950"/>
        <dbReference type="ChEBI" id="CHEBI:295975"/>
    </reaction>
    <physiologicalReaction direction="left-to-right" evidence="23">
        <dbReference type="Rhea" id="RHEA:61685"/>
    </physiologicalReaction>
</comment>
<evidence type="ECO:0000256" key="17">
    <source>
        <dbReference type="ARBA" id="ARBA00023288"/>
    </source>
</evidence>
<keyword evidence="7" id="KW-0336">GPI-anchor</keyword>
<evidence type="ECO:0000313" key="34">
    <source>
        <dbReference type="WBParaSite" id="SMUV_0000020701-mRNA-1"/>
    </source>
</evidence>
<evidence type="ECO:0000256" key="15">
    <source>
        <dbReference type="ARBA" id="ARBA00023157"/>
    </source>
</evidence>
<evidence type="ECO:0000256" key="13">
    <source>
        <dbReference type="ARBA" id="ARBA00023098"/>
    </source>
</evidence>
<comment type="catalytic activity">
    <reaction evidence="22">
        <text>1-(9Z-octadecenoyl)-sn-glycero-3-phosphocholine + H2O = 1-(9Z-octadecenoyl)-sn-glycerol + phosphocholine + H(+)</text>
        <dbReference type="Rhea" id="RHEA:41091"/>
        <dbReference type="ChEBI" id="CHEBI:15377"/>
        <dbReference type="ChEBI" id="CHEBI:15378"/>
        <dbReference type="ChEBI" id="CHEBI:28610"/>
        <dbReference type="ChEBI" id="CHEBI:75757"/>
        <dbReference type="ChEBI" id="CHEBI:295975"/>
    </reaction>
    <physiologicalReaction direction="left-to-right" evidence="22">
        <dbReference type="Rhea" id="RHEA:41092"/>
    </physiologicalReaction>
</comment>
<proteinExistence type="inferred from homology"/>
<evidence type="ECO:0000256" key="27">
    <source>
        <dbReference type="ARBA" id="ARBA00048209"/>
    </source>
</evidence>
<protein>
    <recommendedName>
        <fullName evidence="4">glycerophosphocholine cholinephosphodiesterase</fullName>
        <ecNumber evidence="4">3.1.4.38</ecNumber>
    </recommendedName>
    <alternativeName>
        <fullName evidence="19">Choline-specific glycerophosphodiester phosphodiesterase</fullName>
    </alternativeName>
    <alternativeName>
        <fullName evidence="18">Ectonucleotide pyrophosphatase/phosphodiesterase family member 6</fullName>
    </alternativeName>
</protein>
<dbReference type="InterPro" id="IPR002591">
    <property type="entry name" value="Phosphodiest/P_Trfase"/>
</dbReference>
<dbReference type="PANTHER" id="PTHR10151">
    <property type="entry name" value="ECTONUCLEOTIDE PYROPHOSPHATASE/PHOSPHODIESTERASE"/>
    <property type="match status" value="1"/>
</dbReference>
<evidence type="ECO:0000256" key="28">
    <source>
        <dbReference type="ARBA" id="ARBA00048234"/>
    </source>
</evidence>
<keyword evidence="6" id="KW-0597">Phosphoprotein</keyword>
<dbReference type="GO" id="GO:0047390">
    <property type="term" value="F:glycerophosphocholine cholinephosphodiesterase activity"/>
    <property type="evidence" value="ECO:0007669"/>
    <property type="project" value="UniProtKB-EC"/>
</dbReference>
<evidence type="ECO:0000256" key="29">
    <source>
        <dbReference type="ARBA" id="ARBA00048703"/>
    </source>
</evidence>
<dbReference type="PANTHER" id="PTHR10151:SF66">
    <property type="entry name" value="GLYCEROPHOSPHOCHOLINE CHOLINEPHOSPHODIESTERASE ENPP6"/>
    <property type="match status" value="1"/>
</dbReference>
<evidence type="ECO:0000256" key="12">
    <source>
        <dbReference type="ARBA" id="ARBA00022963"/>
    </source>
</evidence>
<evidence type="ECO:0000256" key="20">
    <source>
        <dbReference type="ARBA" id="ARBA00046203"/>
    </source>
</evidence>
<comment type="catalytic activity">
    <reaction evidence="25">
        <text>a 1-acyl-sn-glycero-3-phosphocholine + H2O = a 1-acyl-sn-glycerol + phosphocholine + H(+)</text>
        <dbReference type="Rhea" id="RHEA:44720"/>
        <dbReference type="ChEBI" id="CHEBI:15377"/>
        <dbReference type="ChEBI" id="CHEBI:15378"/>
        <dbReference type="ChEBI" id="CHEBI:58168"/>
        <dbReference type="ChEBI" id="CHEBI:64683"/>
        <dbReference type="ChEBI" id="CHEBI:295975"/>
    </reaction>
    <physiologicalReaction direction="left-to-right" evidence="25">
        <dbReference type="Rhea" id="RHEA:44721"/>
    </physiologicalReaction>
</comment>
<evidence type="ECO:0000256" key="10">
    <source>
        <dbReference type="ARBA" id="ARBA00022801"/>
    </source>
</evidence>
<comment type="subcellular location">
    <subcellularLocation>
        <location evidence="2">Cell membrane</location>
        <topology evidence="2">Lipid-anchor</topology>
        <topology evidence="2">GPI-anchor</topology>
    </subcellularLocation>
</comment>
<evidence type="ECO:0000256" key="21">
    <source>
        <dbReference type="ARBA" id="ARBA00047290"/>
    </source>
</evidence>
<comment type="catalytic activity">
    <reaction evidence="30">
        <text>1-(9Z,12Z)-octadecadienoyl-sn-glycero-3-phosphocholine + H2O = 1-(9Z,12Z-octadecadienoyl)-sn-glycerol + phosphocholine + H(+)</text>
        <dbReference type="Rhea" id="RHEA:41115"/>
        <dbReference type="ChEBI" id="CHEBI:15377"/>
        <dbReference type="ChEBI" id="CHEBI:15378"/>
        <dbReference type="ChEBI" id="CHEBI:28733"/>
        <dbReference type="ChEBI" id="CHEBI:75561"/>
        <dbReference type="ChEBI" id="CHEBI:295975"/>
    </reaction>
    <physiologicalReaction direction="left-to-right" evidence="30">
        <dbReference type="Rhea" id="RHEA:41116"/>
    </physiologicalReaction>
</comment>
<comment type="catalytic activity">
    <reaction evidence="31">
        <text>1-(5Z,8Z,11Z,14Z-eicosatetraenoyl)-sn-glycero-3-phosphocholine + H2O = 1-(5Z,8Z,11Z,14Z-eicosatetraenoyl)-sn-glycerol + phosphocholine + H(+)</text>
        <dbReference type="Rhea" id="RHEA:41003"/>
        <dbReference type="ChEBI" id="CHEBI:15377"/>
        <dbReference type="ChEBI" id="CHEBI:15378"/>
        <dbReference type="ChEBI" id="CHEBI:34071"/>
        <dbReference type="ChEBI" id="CHEBI:74344"/>
        <dbReference type="ChEBI" id="CHEBI:295975"/>
    </reaction>
    <physiologicalReaction direction="left-to-right" evidence="31">
        <dbReference type="Rhea" id="RHEA:41004"/>
    </physiologicalReaction>
</comment>
<evidence type="ECO:0000256" key="26">
    <source>
        <dbReference type="ARBA" id="ARBA00047779"/>
    </source>
</evidence>
<evidence type="ECO:0000256" key="30">
    <source>
        <dbReference type="ARBA" id="ARBA00049092"/>
    </source>
</evidence>
<organism evidence="33 34">
    <name type="scientific">Syphacia muris</name>
    <dbReference type="NCBI Taxonomy" id="451379"/>
    <lineage>
        <taxon>Eukaryota</taxon>
        <taxon>Metazoa</taxon>
        <taxon>Ecdysozoa</taxon>
        <taxon>Nematoda</taxon>
        <taxon>Chromadorea</taxon>
        <taxon>Rhabditida</taxon>
        <taxon>Spirurina</taxon>
        <taxon>Oxyuridomorpha</taxon>
        <taxon>Oxyuroidea</taxon>
        <taxon>Oxyuridae</taxon>
        <taxon>Syphacia</taxon>
    </lineage>
</organism>
<comment type="catalytic activity">
    <reaction evidence="21">
        <text>1-dodecanoyl-sn-glycero-3-phosphocholine + H2O = 1-dodecanoyl-sn-glycerol + phosphocholine + H(+)</text>
        <dbReference type="Rhea" id="RHEA:41127"/>
        <dbReference type="ChEBI" id="CHEBI:15377"/>
        <dbReference type="ChEBI" id="CHEBI:15378"/>
        <dbReference type="ChEBI" id="CHEBI:74966"/>
        <dbReference type="ChEBI" id="CHEBI:75529"/>
        <dbReference type="ChEBI" id="CHEBI:295975"/>
    </reaction>
    <physiologicalReaction direction="left-to-right" evidence="21">
        <dbReference type="Rhea" id="RHEA:41128"/>
    </physiologicalReaction>
</comment>
<dbReference type="EC" id="3.1.4.38" evidence="4"/>
<comment type="catalytic activity">
    <reaction evidence="29">
        <text>sn-glycerol 3-phosphocholine + H2O = phosphocholine + glycerol + H(+)</text>
        <dbReference type="Rhea" id="RHEA:19545"/>
        <dbReference type="ChEBI" id="CHEBI:15377"/>
        <dbReference type="ChEBI" id="CHEBI:15378"/>
        <dbReference type="ChEBI" id="CHEBI:16870"/>
        <dbReference type="ChEBI" id="CHEBI:17754"/>
        <dbReference type="ChEBI" id="CHEBI:295975"/>
        <dbReference type="EC" id="3.1.4.38"/>
    </reaction>
    <physiologicalReaction direction="left-to-right" evidence="29">
        <dbReference type="Rhea" id="RHEA:19546"/>
    </physiologicalReaction>
</comment>
<keyword evidence="15" id="KW-1015">Disulfide bond</keyword>
<dbReference type="WBParaSite" id="SMUV_0000020701-mRNA-1">
    <property type="protein sequence ID" value="SMUV_0000020701-mRNA-1"/>
    <property type="gene ID" value="SMUV_0000020701"/>
</dbReference>
<dbReference type="GO" id="GO:0098552">
    <property type="term" value="C:side of membrane"/>
    <property type="evidence" value="ECO:0007669"/>
    <property type="project" value="UniProtKB-KW"/>
</dbReference>
<comment type="function">
    <text evidence="20">Choline-specific glycerophosphodiesterase that hydrolyzes glycerophosphocholine (GPC) and lysophosphatidylcholine (LPC) and contributes to supplying choline to the cells. Has a preference for LPC with short (12:0 and 14:0) or polyunsaturated (18:2 and 20:4) fatty acids. In vitro, hydrolyzes only choline-containing lysophospholipids, such as sphingosylphosphorylcholine (SPC), platelet-activating factor (PAF) and lysoPAF, but not other lysophospholipids.</text>
</comment>
<name>A0A0N5A827_9BILA</name>
<evidence type="ECO:0000256" key="14">
    <source>
        <dbReference type="ARBA" id="ARBA00023136"/>
    </source>
</evidence>
<dbReference type="SUPFAM" id="SSF53649">
    <property type="entry name" value="Alkaline phosphatase-like"/>
    <property type="match status" value="1"/>
</dbReference>
<evidence type="ECO:0000256" key="19">
    <source>
        <dbReference type="ARBA" id="ARBA00032556"/>
    </source>
</evidence>
<comment type="catalytic activity">
    <reaction evidence="24">
        <text>a 1-O-alkyl-sn-glycero-3-phosphocholine + H2O = a 1-O-alkyl-sn-glycerol + phosphocholine + H(+)</text>
        <dbReference type="Rhea" id="RHEA:36083"/>
        <dbReference type="ChEBI" id="CHEBI:15377"/>
        <dbReference type="ChEBI" id="CHEBI:15378"/>
        <dbReference type="ChEBI" id="CHEBI:15850"/>
        <dbReference type="ChEBI" id="CHEBI:30909"/>
        <dbReference type="ChEBI" id="CHEBI:295975"/>
    </reaction>
    <physiologicalReaction direction="left-to-right" evidence="24">
        <dbReference type="Rhea" id="RHEA:36084"/>
    </physiologicalReaction>
</comment>